<keyword evidence="3" id="KW-0539">Nucleus</keyword>
<dbReference type="PRINTS" id="PR00302">
    <property type="entry name" value="LUPUSLA"/>
</dbReference>
<comment type="subcellular location">
    <subcellularLocation>
        <location evidence="1">Nucleus</location>
    </subcellularLocation>
</comment>
<proteinExistence type="predicted"/>
<protein>
    <recommendedName>
        <fullName evidence="6">HTH La-type RNA-binding domain-containing protein</fullName>
    </recommendedName>
</protein>
<dbReference type="SMART" id="SM00715">
    <property type="entry name" value="LA"/>
    <property type="match status" value="1"/>
</dbReference>
<dbReference type="GO" id="GO:0005634">
    <property type="term" value="C:nucleus"/>
    <property type="evidence" value="ECO:0007669"/>
    <property type="project" value="UniProtKB-SubCell"/>
</dbReference>
<dbReference type="GO" id="GO:0003729">
    <property type="term" value="F:mRNA binding"/>
    <property type="evidence" value="ECO:0007669"/>
    <property type="project" value="TreeGrafter"/>
</dbReference>
<dbReference type="InterPro" id="IPR045180">
    <property type="entry name" value="La_dom_prot"/>
</dbReference>
<dbReference type="GO" id="GO:0006396">
    <property type="term" value="P:RNA processing"/>
    <property type="evidence" value="ECO:0007669"/>
    <property type="project" value="InterPro"/>
</dbReference>
<dbReference type="InterPro" id="IPR036388">
    <property type="entry name" value="WH-like_DNA-bd_sf"/>
</dbReference>
<evidence type="ECO:0000313" key="7">
    <source>
        <dbReference type="EMBL" id="TFY56653.1"/>
    </source>
</evidence>
<dbReference type="Proteomes" id="UP000298327">
    <property type="component" value="Unassembled WGS sequence"/>
</dbReference>
<organism evidence="7 8">
    <name type="scientific">Dentipellis fragilis</name>
    <dbReference type="NCBI Taxonomy" id="205917"/>
    <lineage>
        <taxon>Eukaryota</taxon>
        <taxon>Fungi</taxon>
        <taxon>Dikarya</taxon>
        <taxon>Basidiomycota</taxon>
        <taxon>Agaricomycotina</taxon>
        <taxon>Agaricomycetes</taxon>
        <taxon>Russulales</taxon>
        <taxon>Hericiaceae</taxon>
        <taxon>Dentipellis</taxon>
    </lineage>
</organism>
<dbReference type="InterPro" id="IPR012677">
    <property type="entry name" value="Nucleotide-bd_a/b_plait_sf"/>
</dbReference>
<gene>
    <name evidence="7" type="ORF">EVG20_g8848</name>
</gene>
<dbReference type="PANTHER" id="PTHR22792:SF140">
    <property type="entry name" value="ACHILLES, ISOFORM A"/>
    <property type="match status" value="1"/>
</dbReference>
<dbReference type="Gene3D" id="3.30.70.330">
    <property type="match status" value="1"/>
</dbReference>
<evidence type="ECO:0000313" key="8">
    <source>
        <dbReference type="Proteomes" id="UP000298327"/>
    </source>
</evidence>
<dbReference type="PANTHER" id="PTHR22792">
    <property type="entry name" value="LUPUS LA PROTEIN-RELATED"/>
    <property type="match status" value="1"/>
</dbReference>
<dbReference type="AlphaFoldDB" id="A0A4Y9Y4E5"/>
<dbReference type="InterPro" id="IPR002344">
    <property type="entry name" value="Lupus_La"/>
</dbReference>
<dbReference type="Gene3D" id="1.10.10.10">
    <property type="entry name" value="Winged helix-like DNA-binding domain superfamily/Winged helix DNA-binding domain"/>
    <property type="match status" value="1"/>
</dbReference>
<evidence type="ECO:0000256" key="5">
    <source>
        <dbReference type="SAM" id="MobiDB-lite"/>
    </source>
</evidence>
<dbReference type="STRING" id="205917.A0A4Y9Y4E5"/>
<dbReference type="InterPro" id="IPR036390">
    <property type="entry name" value="WH_DNA-bd_sf"/>
</dbReference>
<evidence type="ECO:0000256" key="2">
    <source>
        <dbReference type="ARBA" id="ARBA00022884"/>
    </source>
</evidence>
<evidence type="ECO:0000256" key="3">
    <source>
        <dbReference type="ARBA" id="ARBA00023242"/>
    </source>
</evidence>
<evidence type="ECO:0000256" key="4">
    <source>
        <dbReference type="PROSITE-ProRule" id="PRU00332"/>
    </source>
</evidence>
<dbReference type="GO" id="GO:1990904">
    <property type="term" value="C:ribonucleoprotein complex"/>
    <property type="evidence" value="ECO:0007669"/>
    <property type="project" value="InterPro"/>
</dbReference>
<dbReference type="Pfam" id="PF05383">
    <property type="entry name" value="La"/>
    <property type="match status" value="1"/>
</dbReference>
<evidence type="ECO:0000259" key="6">
    <source>
        <dbReference type="PROSITE" id="PS50961"/>
    </source>
</evidence>
<feature type="region of interest" description="Disordered" evidence="5">
    <location>
        <begin position="1"/>
        <end position="49"/>
    </location>
</feature>
<feature type="non-terminal residue" evidence="7">
    <location>
        <position position="199"/>
    </location>
</feature>
<dbReference type="OrthoDB" id="439993at2759"/>
<dbReference type="CDD" id="cd08029">
    <property type="entry name" value="LA_like_fungal"/>
    <property type="match status" value="1"/>
</dbReference>
<feature type="compositionally biased region" description="Low complexity" evidence="5">
    <location>
        <begin position="11"/>
        <end position="29"/>
    </location>
</feature>
<dbReference type="EMBL" id="SEOQ01000810">
    <property type="protein sequence ID" value="TFY56653.1"/>
    <property type="molecule type" value="Genomic_DNA"/>
</dbReference>
<feature type="domain" description="HTH La-type RNA-binding" evidence="6">
    <location>
        <begin position="45"/>
        <end position="137"/>
    </location>
</feature>
<dbReference type="InterPro" id="IPR006630">
    <property type="entry name" value="La_HTH"/>
</dbReference>
<keyword evidence="8" id="KW-1185">Reference proteome</keyword>
<keyword evidence="2 4" id="KW-0694">RNA-binding</keyword>
<accession>A0A4Y9Y4E5</accession>
<evidence type="ECO:0000256" key="1">
    <source>
        <dbReference type="ARBA" id="ARBA00004123"/>
    </source>
</evidence>
<sequence length="199" mass="22384">MSTVVENPPKAEATSAPAASNSATDAPAETKPAQDVVMASADAATETEEERKARAVRQIEFYFADANLPFDKFMWTLHTKNEDHWVPIETVASFKRMREFSDNGVQWVTDALRTSTELEVDADGKNVRRTTEVQEPKGQFDRSIYAKGFGKEEPGLQQKLEKFFEQYGRVSAVRMRRVDNKKAFKARCAALPRVPSHTP</sequence>
<reference evidence="7 8" key="1">
    <citation type="submission" date="2019-02" db="EMBL/GenBank/DDBJ databases">
        <title>Genome sequencing of the rare red list fungi Dentipellis fragilis.</title>
        <authorList>
            <person name="Buettner E."/>
            <person name="Kellner H."/>
        </authorList>
    </citation>
    <scope>NUCLEOTIDE SEQUENCE [LARGE SCALE GENOMIC DNA]</scope>
    <source>
        <strain evidence="7 8">DSM 105465</strain>
    </source>
</reference>
<dbReference type="PROSITE" id="PS50961">
    <property type="entry name" value="HTH_LA"/>
    <property type="match status" value="1"/>
</dbReference>
<dbReference type="SUPFAM" id="SSF46785">
    <property type="entry name" value="Winged helix' DNA-binding domain"/>
    <property type="match status" value="1"/>
</dbReference>
<name>A0A4Y9Y4E5_9AGAM</name>
<comment type="caution">
    <text evidence="7">The sequence shown here is derived from an EMBL/GenBank/DDBJ whole genome shotgun (WGS) entry which is preliminary data.</text>
</comment>